<evidence type="ECO:0000313" key="2">
    <source>
        <dbReference type="Ensembl" id="ENSABRP00000012357.1"/>
    </source>
</evidence>
<evidence type="ECO:0000256" key="1">
    <source>
        <dbReference type="SAM" id="MobiDB-lite"/>
    </source>
</evidence>
<keyword evidence="3" id="KW-1185">Reference proteome</keyword>
<organism evidence="2 3">
    <name type="scientific">Anser brachyrhynchus</name>
    <name type="common">Pink-footed goose</name>
    <dbReference type="NCBI Taxonomy" id="132585"/>
    <lineage>
        <taxon>Eukaryota</taxon>
        <taxon>Metazoa</taxon>
        <taxon>Chordata</taxon>
        <taxon>Craniata</taxon>
        <taxon>Vertebrata</taxon>
        <taxon>Euteleostomi</taxon>
        <taxon>Archelosauria</taxon>
        <taxon>Archosauria</taxon>
        <taxon>Dinosauria</taxon>
        <taxon>Saurischia</taxon>
        <taxon>Theropoda</taxon>
        <taxon>Coelurosauria</taxon>
        <taxon>Aves</taxon>
        <taxon>Neognathae</taxon>
        <taxon>Galloanserae</taxon>
        <taxon>Anseriformes</taxon>
        <taxon>Anatidae</taxon>
        <taxon>Anserinae</taxon>
        <taxon>Anser</taxon>
    </lineage>
</organism>
<reference evidence="2" key="2">
    <citation type="submission" date="2025-09" db="UniProtKB">
        <authorList>
            <consortium name="Ensembl"/>
        </authorList>
    </citation>
    <scope>IDENTIFICATION</scope>
</reference>
<dbReference type="AlphaFoldDB" id="A0A8B9C1V2"/>
<reference evidence="2" key="1">
    <citation type="submission" date="2025-08" db="UniProtKB">
        <authorList>
            <consortium name="Ensembl"/>
        </authorList>
    </citation>
    <scope>IDENTIFICATION</scope>
</reference>
<feature type="compositionally biased region" description="Pro residues" evidence="1">
    <location>
        <begin position="73"/>
        <end position="83"/>
    </location>
</feature>
<dbReference type="Ensembl" id="ENSABRT00000017713.1">
    <property type="protein sequence ID" value="ENSABRP00000012357.1"/>
    <property type="gene ID" value="ENSABRG00000011091.1"/>
</dbReference>
<dbReference type="GeneTree" id="ENSGT00940000165642"/>
<sequence length="361" mass="41040">MYVGSALKINRNVVRKRARFFQDYRRILPRKSPGGDLTEAEQHPAIPLSLRGPEASSRAPRGLQQGPPGLTAPRPPGPAAPRPPRNERRSKMAAAAGGQAVEEQLKICGFKRNIDVLVLYLAGQGLRSIPSLSRFHRLRYLWINNNKLQDLTFLKKNYCLTELYLNDNEITDISGALKHLCALQILLLHNNQLKQLGKTVKELKGIISLQTLNLFHNPLAHDPDYRLYVVHFLPSVQLLDRKSVTQRERESAFHLYSHERSCVMESIAFGKRVNTPLGTAMGCSRGAQPARRWMMAPDHEFGNHTNKVPFENPEDAVLLRAMTRSVMEFSSLDWNKVPTCRERRLENKAEDSPEKLTIQFR</sequence>
<name>A0A8B9C1V2_9AVES</name>
<dbReference type="InterPro" id="IPR032675">
    <property type="entry name" value="LRR_dom_sf"/>
</dbReference>
<accession>A0A8B9C1V2</accession>
<proteinExistence type="predicted"/>
<dbReference type="PANTHER" id="PTHR46759">
    <property type="entry name" value="LEUCINE-RICH REPEAT-CONTAINING PROTEIN 72"/>
    <property type="match status" value="1"/>
</dbReference>
<dbReference type="Proteomes" id="UP000694426">
    <property type="component" value="Unplaced"/>
</dbReference>
<dbReference type="Pfam" id="PF14580">
    <property type="entry name" value="LRR_9"/>
    <property type="match status" value="1"/>
</dbReference>
<dbReference type="PROSITE" id="PS51450">
    <property type="entry name" value="LRR"/>
    <property type="match status" value="2"/>
</dbReference>
<dbReference type="Gene3D" id="3.80.10.10">
    <property type="entry name" value="Ribonuclease Inhibitor"/>
    <property type="match status" value="1"/>
</dbReference>
<feature type="region of interest" description="Disordered" evidence="1">
    <location>
        <begin position="31"/>
        <end position="95"/>
    </location>
</feature>
<evidence type="ECO:0000313" key="3">
    <source>
        <dbReference type="Proteomes" id="UP000694426"/>
    </source>
</evidence>
<protein>
    <recommendedName>
        <fullName evidence="4">Leucine rich repeat containing 72</fullName>
    </recommendedName>
</protein>
<dbReference type="InterPro" id="IPR042655">
    <property type="entry name" value="LRC72"/>
</dbReference>
<evidence type="ECO:0008006" key="4">
    <source>
        <dbReference type="Google" id="ProtNLM"/>
    </source>
</evidence>
<dbReference type="PANTHER" id="PTHR46759:SF1">
    <property type="entry name" value="LEUCINE-RICH REPEAT-CONTAINING PROTEIN 72"/>
    <property type="match status" value="1"/>
</dbReference>
<dbReference type="InterPro" id="IPR001611">
    <property type="entry name" value="Leu-rich_rpt"/>
</dbReference>
<dbReference type="SUPFAM" id="SSF52075">
    <property type="entry name" value="Outer arm dynein light chain 1"/>
    <property type="match status" value="1"/>
</dbReference>